<protein>
    <recommendedName>
        <fullName evidence="2">Aminotransferase-like plant mobile domain-containing protein</fullName>
    </recommendedName>
</protein>
<name>A0A9Q0GUV9_9MAGN</name>
<dbReference type="Pfam" id="PF10536">
    <property type="entry name" value="PMD"/>
    <property type="match status" value="1"/>
</dbReference>
<dbReference type="PANTHER" id="PTHR46033">
    <property type="entry name" value="PROTEIN MAIN-LIKE 2"/>
    <property type="match status" value="1"/>
</dbReference>
<dbReference type="PANTHER" id="PTHR46033:SF8">
    <property type="entry name" value="PROTEIN MAINTENANCE OF MERISTEMS-LIKE"/>
    <property type="match status" value="1"/>
</dbReference>
<dbReference type="InterPro" id="IPR019557">
    <property type="entry name" value="AminoTfrase-like_pln_mobile"/>
</dbReference>
<feature type="compositionally biased region" description="Basic residues" evidence="1">
    <location>
        <begin position="24"/>
        <end position="37"/>
    </location>
</feature>
<dbReference type="AlphaFoldDB" id="A0A9Q0GUV9"/>
<accession>A0A9Q0GUV9</accession>
<reference evidence="3" key="1">
    <citation type="journal article" date="2023" name="Plant J.">
        <title>The genome of the king protea, Protea cynaroides.</title>
        <authorList>
            <person name="Chang J."/>
            <person name="Duong T.A."/>
            <person name="Schoeman C."/>
            <person name="Ma X."/>
            <person name="Roodt D."/>
            <person name="Barker N."/>
            <person name="Li Z."/>
            <person name="Van de Peer Y."/>
            <person name="Mizrachi E."/>
        </authorList>
    </citation>
    <scope>NUCLEOTIDE SEQUENCE</scope>
    <source>
        <tissue evidence="3">Young leaves</tissue>
    </source>
</reference>
<sequence>MKIGVWREEKDPKSISQNSNSKATKNKKVLPRNKRRGLTIQPLLKKKKDKEAKGQDNKEDNPTFNSQHSKPKDEKDHHSNEYNPLLDSLHSHLGEDEEKGNENNEDGLKTNLQHSNPKDSSEEIEQESDCYSLYLNQTMLPENCMKWSSCIVDTPLLKNIFNHVSYCARFGEPPVSLKLHGDWKQAYKWGQKLMGIPAAAVLIEKAGFKYFLSIKPRNPNRQHLSALMERWWGDTNTFHFPQLEMGITPSEFCFYTGLRVGGKPMPWNKHFGPDDLAEVAFWLNREPDAVTSYMNVPCSWLLDTFGNIDLRVAPELVESTVRAFLLYLFGQTLFSNANGFVNLSLLIPLRNLETAGEYDWGAAAMAYLFQHMRFFTRVHTPLKGFWQVLEGWSHDYLGVCRPINVYEGDRFPRLQRWKAEQDTRDGTQHSFDFVRSQLEQLTADKVHWDPFRESIFYANNSMINLARSLDRKRVLLVGPWCRTPYLGDHCWMQIHGGCRPFVPSKPPPQMGREHELPESLVTSLVESGGVDASEYIDPNADFDSYWAENSVGFLLPSKFHNSTTHSGVTYKLEARRAESVQASSPPRSHDQNIISLSLPEFIPQEARSYLEESHRTIDGMRAHSIEYLDEYLDEFQNLTPKIY</sequence>
<feature type="region of interest" description="Disordered" evidence="1">
    <location>
        <begin position="1"/>
        <end position="124"/>
    </location>
</feature>
<feature type="compositionally biased region" description="Basic and acidic residues" evidence="1">
    <location>
        <begin position="70"/>
        <end position="80"/>
    </location>
</feature>
<evidence type="ECO:0000313" key="4">
    <source>
        <dbReference type="Proteomes" id="UP001141806"/>
    </source>
</evidence>
<organism evidence="3 4">
    <name type="scientific">Protea cynaroides</name>
    <dbReference type="NCBI Taxonomy" id="273540"/>
    <lineage>
        <taxon>Eukaryota</taxon>
        <taxon>Viridiplantae</taxon>
        <taxon>Streptophyta</taxon>
        <taxon>Embryophyta</taxon>
        <taxon>Tracheophyta</taxon>
        <taxon>Spermatophyta</taxon>
        <taxon>Magnoliopsida</taxon>
        <taxon>Proteales</taxon>
        <taxon>Proteaceae</taxon>
        <taxon>Protea</taxon>
    </lineage>
</organism>
<proteinExistence type="predicted"/>
<evidence type="ECO:0000256" key="1">
    <source>
        <dbReference type="SAM" id="MobiDB-lite"/>
    </source>
</evidence>
<feature type="compositionally biased region" description="Basic and acidic residues" evidence="1">
    <location>
        <begin position="89"/>
        <end position="108"/>
    </location>
</feature>
<comment type="caution">
    <text evidence="3">The sequence shown here is derived from an EMBL/GenBank/DDBJ whole genome shotgun (WGS) entry which is preliminary data.</text>
</comment>
<keyword evidence="4" id="KW-1185">Reference proteome</keyword>
<feature type="compositionally biased region" description="Polar residues" evidence="1">
    <location>
        <begin position="14"/>
        <end position="23"/>
    </location>
</feature>
<feature type="compositionally biased region" description="Basic and acidic residues" evidence="1">
    <location>
        <begin position="49"/>
        <end position="61"/>
    </location>
</feature>
<dbReference type="Proteomes" id="UP001141806">
    <property type="component" value="Unassembled WGS sequence"/>
</dbReference>
<dbReference type="EMBL" id="JAMYWD010000012">
    <property type="protein sequence ID" value="KAJ4952930.1"/>
    <property type="molecule type" value="Genomic_DNA"/>
</dbReference>
<gene>
    <name evidence="3" type="ORF">NE237_029762</name>
</gene>
<dbReference type="GO" id="GO:0010073">
    <property type="term" value="P:meristem maintenance"/>
    <property type="evidence" value="ECO:0007669"/>
    <property type="project" value="InterPro"/>
</dbReference>
<dbReference type="InterPro" id="IPR044824">
    <property type="entry name" value="MAIN-like"/>
</dbReference>
<feature type="domain" description="Aminotransferase-like plant mobile" evidence="2">
    <location>
        <begin position="220"/>
        <end position="493"/>
    </location>
</feature>
<evidence type="ECO:0000313" key="3">
    <source>
        <dbReference type="EMBL" id="KAJ4952930.1"/>
    </source>
</evidence>
<feature type="compositionally biased region" description="Basic and acidic residues" evidence="1">
    <location>
        <begin position="1"/>
        <end position="13"/>
    </location>
</feature>
<dbReference type="OrthoDB" id="1704638at2759"/>
<evidence type="ECO:0000259" key="2">
    <source>
        <dbReference type="Pfam" id="PF10536"/>
    </source>
</evidence>